<evidence type="ECO:0000256" key="1">
    <source>
        <dbReference type="ARBA" id="ARBA00022679"/>
    </source>
</evidence>
<sequence>MVTSWFHEQGVQRVVLSMGADGVYYSELDYVSGHSPAFPVDIVNNTGSGDAMMAGLVHCALAGMDFKESVYFAQRCAALVLSTELIYSLTLSPFDVENLLVLDSYR</sequence>
<proteinExistence type="predicted"/>
<protein>
    <submittedName>
        <fullName evidence="4">Pseudouridine kinase</fullName>
    </submittedName>
</protein>
<feature type="domain" description="Carbohydrate kinase PfkB" evidence="3">
    <location>
        <begin position="5"/>
        <end position="83"/>
    </location>
</feature>
<dbReference type="SUPFAM" id="SSF53613">
    <property type="entry name" value="Ribokinase-like"/>
    <property type="match status" value="1"/>
</dbReference>
<dbReference type="PANTHER" id="PTHR10584">
    <property type="entry name" value="SUGAR KINASE"/>
    <property type="match status" value="1"/>
</dbReference>
<evidence type="ECO:0000313" key="5">
    <source>
        <dbReference type="Proteomes" id="UP000199011"/>
    </source>
</evidence>
<keyword evidence="2 4" id="KW-0418">Kinase</keyword>
<dbReference type="InterPro" id="IPR011611">
    <property type="entry name" value="PfkB_dom"/>
</dbReference>
<dbReference type="Gene3D" id="3.40.1190.20">
    <property type="match status" value="1"/>
</dbReference>
<gene>
    <name evidence="4" type="ORF">SAMN05421579_1733</name>
</gene>
<keyword evidence="1" id="KW-0808">Transferase</keyword>
<name>A0A1I5EIE6_9GAMM</name>
<dbReference type="EMBL" id="FOVO01000073">
    <property type="protein sequence ID" value="SFO11265.1"/>
    <property type="molecule type" value="Genomic_DNA"/>
</dbReference>
<organism evidence="4 5">
    <name type="scientific">Xenorhabdus japonica</name>
    <dbReference type="NCBI Taxonomy" id="53341"/>
    <lineage>
        <taxon>Bacteria</taxon>
        <taxon>Pseudomonadati</taxon>
        <taxon>Pseudomonadota</taxon>
        <taxon>Gammaproteobacteria</taxon>
        <taxon>Enterobacterales</taxon>
        <taxon>Morganellaceae</taxon>
        <taxon>Xenorhabdus</taxon>
    </lineage>
</organism>
<dbReference type="InterPro" id="IPR029056">
    <property type="entry name" value="Ribokinase-like"/>
</dbReference>
<dbReference type="Pfam" id="PF00294">
    <property type="entry name" value="PfkB"/>
    <property type="match status" value="1"/>
</dbReference>
<dbReference type="STRING" id="53341.SAMN05421579_1733"/>
<evidence type="ECO:0000313" key="4">
    <source>
        <dbReference type="EMBL" id="SFO11265.1"/>
    </source>
</evidence>
<reference evidence="5" key="1">
    <citation type="submission" date="2016-10" db="EMBL/GenBank/DDBJ databases">
        <authorList>
            <person name="Varghese N."/>
            <person name="Submissions S."/>
        </authorList>
    </citation>
    <scope>NUCLEOTIDE SEQUENCE [LARGE SCALE GENOMIC DNA]</scope>
    <source>
        <strain evidence="5">DSM 16522</strain>
    </source>
</reference>
<keyword evidence="5" id="KW-1185">Reference proteome</keyword>
<dbReference type="GO" id="GO:0005829">
    <property type="term" value="C:cytosol"/>
    <property type="evidence" value="ECO:0007669"/>
    <property type="project" value="TreeGrafter"/>
</dbReference>
<dbReference type="PANTHER" id="PTHR10584:SF166">
    <property type="entry name" value="RIBOKINASE"/>
    <property type="match status" value="1"/>
</dbReference>
<accession>A0A1I5EIE6</accession>
<dbReference type="GO" id="GO:0016301">
    <property type="term" value="F:kinase activity"/>
    <property type="evidence" value="ECO:0007669"/>
    <property type="project" value="UniProtKB-KW"/>
</dbReference>
<evidence type="ECO:0000256" key="2">
    <source>
        <dbReference type="ARBA" id="ARBA00022777"/>
    </source>
</evidence>
<dbReference type="Proteomes" id="UP000199011">
    <property type="component" value="Unassembled WGS sequence"/>
</dbReference>
<evidence type="ECO:0000259" key="3">
    <source>
        <dbReference type="Pfam" id="PF00294"/>
    </source>
</evidence>
<dbReference type="AlphaFoldDB" id="A0A1I5EIE6"/>